<accession>A0ABP1RAB0</accession>
<gene>
    <name evidence="2" type="ORF">ODALV1_LOCUS20599</name>
</gene>
<comment type="caution">
    <text evidence="2">The sequence shown here is derived from an EMBL/GenBank/DDBJ whole genome shotgun (WGS) entry which is preliminary data.</text>
</comment>
<keyword evidence="3" id="KW-1185">Reference proteome</keyword>
<keyword evidence="1" id="KW-0732">Signal</keyword>
<dbReference type="Proteomes" id="UP001642540">
    <property type="component" value="Unassembled WGS sequence"/>
</dbReference>
<reference evidence="2 3" key="1">
    <citation type="submission" date="2024-08" db="EMBL/GenBank/DDBJ databases">
        <authorList>
            <person name="Cucini C."/>
            <person name="Frati F."/>
        </authorList>
    </citation>
    <scope>NUCLEOTIDE SEQUENCE [LARGE SCALE GENOMIC DNA]</scope>
</reference>
<dbReference type="EMBL" id="CAXLJM020000068">
    <property type="protein sequence ID" value="CAL8124400.1"/>
    <property type="molecule type" value="Genomic_DNA"/>
</dbReference>
<organism evidence="2 3">
    <name type="scientific">Orchesella dallaii</name>
    <dbReference type="NCBI Taxonomy" id="48710"/>
    <lineage>
        <taxon>Eukaryota</taxon>
        <taxon>Metazoa</taxon>
        <taxon>Ecdysozoa</taxon>
        <taxon>Arthropoda</taxon>
        <taxon>Hexapoda</taxon>
        <taxon>Collembola</taxon>
        <taxon>Entomobryomorpha</taxon>
        <taxon>Entomobryoidea</taxon>
        <taxon>Orchesellidae</taxon>
        <taxon>Orchesellinae</taxon>
        <taxon>Orchesella</taxon>
    </lineage>
</organism>
<evidence type="ECO:0000256" key="1">
    <source>
        <dbReference type="SAM" id="SignalP"/>
    </source>
</evidence>
<evidence type="ECO:0000313" key="2">
    <source>
        <dbReference type="EMBL" id="CAL8124400.1"/>
    </source>
</evidence>
<feature type="signal peptide" evidence="1">
    <location>
        <begin position="1"/>
        <end position="18"/>
    </location>
</feature>
<feature type="chain" id="PRO_5045868423" evidence="1">
    <location>
        <begin position="19"/>
        <end position="459"/>
    </location>
</feature>
<protein>
    <submittedName>
        <fullName evidence="2">Uncharacterized protein</fullName>
    </submittedName>
</protein>
<proteinExistence type="predicted"/>
<evidence type="ECO:0000313" key="3">
    <source>
        <dbReference type="Proteomes" id="UP001642540"/>
    </source>
</evidence>
<name>A0ABP1RAB0_9HEXA</name>
<sequence>MKFLKLFLLFMLIPPVEACFNSEHDCASCVKVKNCAFYVTKDGISCHPNSVQIMQVKYKAVRASQCINAMKVAARIVPSITPSPSGLIVTTAEKSVLAPHILANGETISLTSSAVTMPVTRDSVPYPNTTVLEPSYRQQKKFNPAIHNRKNSTTLPHLYQGVPKDRTKNMETSTSSIFYQNSSKIELYKKAEAQQPTKFPIMVGNENDFGMTSTSAAMQTNTTASVRVPWTTAKVNVSKQSTKTLIFKHGNTSIGLTAVKSEFKNLQPKQSNSTLYSKHAYQKTGTKDFNDKTHHPVQMTIHKDELERTLITSAPILNVETISGGTDRYSQPPTQKQTTDDIISPATIYLDNSSTRMQPSTTRPPKAVNLTIAFSSNGTNTSVSFNSDDVMSIKPDQQEYVRTTEESVGRSIQPIQFDCKVVMSIKLIEFILGIDFNFVFNKTIFISARCLETTRTDTV</sequence>